<dbReference type="AlphaFoldDB" id="A0AAD9PG82"/>
<organism evidence="3 4">
    <name type="scientific">Ridgeia piscesae</name>
    <name type="common">Tubeworm</name>
    <dbReference type="NCBI Taxonomy" id="27915"/>
    <lineage>
        <taxon>Eukaryota</taxon>
        <taxon>Metazoa</taxon>
        <taxon>Spiralia</taxon>
        <taxon>Lophotrochozoa</taxon>
        <taxon>Annelida</taxon>
        <taxon>Polychaeta</taxon>
        <taxon>Sedentaria</taxon>
        <taxon>Canalipalpata</taxon>
        <taxon>Sabellida</taxon>
        <taxon>Siboglinidae</taxon>
        <taxon>Ridgeia</taxon>
    </lineage>
</organism>
<dbReference type="PANTHER" id="PTHR15074">
    <property type="entry name" value="METHYL-CPG-BINDING PROTEIN"/>
    <property type="match status" value="1"/>
</dbReference>
<reference evidence="3" key="1">
    <citation type="journal article" date="2023" name="Mol. Biol. Evol.">
        <title>Third-Generation Sequencing Reveals the Adaptive Role of the Epigenome in Three Deep-Sea Polychaetes.</title>
        <authorList>
            <person name="Perez M."/>
            <person name="Aroh O."/>
            <person name="Sun Y."/>
            <person name="Lan Y."/>
            <person name="Juniper S.K."/>
            <person name="Young C.R."/>
            <person name="Angers B."/>
            <person name="Qian P.Y."/>
        </authorList>
    </citation>
    <scope>NUCLEOTIDE SEQUENCE</scope>
    <source>
        <strain evidence="3">R07B-5</strain>
    </source>
</reference>
<gene>
    <name evidence="3" type="ORF">NP493_1g07029</name>
</gene>
<dbReference type="InterPro" id="IPR045138">
    <property type="entry name" value="MeCP2/MBD4"/>
</dbReference>
<comment type="caution">
    <text evidence="3">The sequence shown here is derived from an EMBL/GenBank/DDBJ whole genome shotgun (WGS) entry which is preliminary data.</text>
</comment>
<proteinExistence type="predicted"/>
<dbReference type="FunFam" id="1.10.340.30:FF:000042">
    <property type="entry name" value="Methyl-CpG-binding domain protein 4"/>
    <property type="match status" value="1"/>
</dbReference>
<dbReference type="SUPFAM" id="SSF48150">
    <property type="entry name" value="DNA-glycosylase"/>
    <property type="match status" value="1"/>
</dbReference>
<dbReference type="PANTHER" id="PTHR15074:SF0">
    <property type="entry name" value="METHYL-CPG-BINDING DOMAIN PROTEIN 4-LIKE PROTEIN"/>
    <property type="match status" value="1"/>
</dbReference>
<dbReference type="GO" id="GO:0003677">
    <property type="term" value="F:DNA binding"/>
    <property type="evidence" value="ECO:0007669"/>
    <property type="project" value="InterPro"/>
</dbReference>
<evidence type="ECO:0000256" key="1">
    <source>
        <dbReference type="ARBA" id="ARBA00004123"/>
    </source>
</evidence>
<comment type="subcellular location">
    <subcellularLocation>
        <location evidence="1">Nucleus</location>
    </subcellularLocation>
</comment>
<accession>A0AAD9PG82</accession>
<evidence type="ECO:0000313" key="3">
    <source>
        <dbReference type="EMBL" id="KAK2194251.1"/>
    </source>
</evidence>
<evidence type="ECO:0000256" key="2">
    <source>
        <dbReference type="ARBA" id="ARBA00023242"/>
    </source>
</evidence>
<dbReference type="GO" id="GO:0003824">
    <property type="term" value="F:catalytic activity"/>
    <property type="evidence" value="ECO:0007669"/>
    <property type="project" value="InterPro"/>
</dbReference>
<dbReference type="Gene3D" id="1.10.340.30">
    <property type="entry name" value="Hypothetical protein, domain 2"/>
    <property type="match status" value="1"/>
</dbReference>
<dbReference type="InterPro" id="IPR011257">
    <property type="entry name" value="DNA_glycosylase"/>
</dbReference>
<name>A0AAD9PG82_RIDPI</name>
<dbReference type="EMBL" id="JAODUO010000001">
    <property type="protein sequence ID" value="KAK2194251.1"/>
    <property type="molecule type" value="Genomic_DNA"/>
</dbReference>
<dbReference type="GO" id="GO:0006281">
    <property type="term" value="P:DNA repair"/>
    <property type="evidence" value="ECO:0007669"/>
    <property type="project" value="InterPro"/>
</dbReference>
<dbReference type="GO" id="GO:0005634">
    <property type="term" value="C:nucleus"/>
    <property type="evidence" value="ECO:0007669"/>
    <property type="project" value="UniProtKB-SubCell"/>
</dbReference>
<evidence type="ECO:0000313" key="4">
    <source>
        <dbReference type="Proteomes" id="UP001209878"/>
    </source>
</evidence>
<sequence length="132" mass="15699">MTRGSYWWLPSSSTGLQVQHLIGKCTIPVLWKFFESWPSAQATAEADWRPIAELLQPLGLHNKRAQILVRFSDEYLKKDWHYPIELYGIGKYGNDSYRIFCINEWKQVNPNDHKLNVYHQWLWRNHVELGID</sequence>
<dbReference type="Proteomes" id="UP001209878">
    <property type="component" value="Unassembled WGS sequence"/>
</dbReference>
<keyword evidence="4" id="KW-1185">Reference proteome</keyword>
<protein>
    <submittedName>
        <fullName evidence="3">Uncharacterized protein</fullName>
    </submittedName>
</protein>
<keyword evidence="2" id="KW-0539">Nucleus</keyword>